<reference evidence="2" key="1">
    <citation type="journal article" date="2017" name="Nat. Commun.">
        <title>The North American bullfrog draft genome provides insight into hormonal regulation of long noncoding RNA.</title>
        <authorList>
            <person name="Hammond S.A."/>
            <person name="Warren R.L."/>
            <person name="Vandervalk B.P."/>
            <person name="Kucuk E."/>
            <person name="Khan H."/>
            <person name="Gibb E.A."/>
            <person name="Pandoh P."/>
            <person name="Kirk H."/>
            <person name="Zhao Y."/>
            <person name="Jones M."/>
            <person name="Mungall A.J."/>
            <person name="Coope R."/>
            <person name="Pleasance S."/>
            <person name="Moore R.A."/>
            <person name="Holt R.A."/>
            <person name="Round J.M."/>
            <person name="Ohora S."/>
            <person name="Walle B.V."/>
            <person name="Veldhoen N."/>
            <person name="Helbing C.C."/>
            <person name="Birol I."/>
        </authorList>
    </citation>
    <scope>NUCLEOTIDE SEQUENCE [LARGE SCALE GENOMIC DNA]</scope>
</reference>
<protein>
    <recommendedName>
        <fullName evidence="3">VWFA domain-containing protein</fullName>
    </recommendedName>
</protein>
<dbReference type="AlphaFoldDB" id="A0A2G9RNG8"/>
<keyword evidence="2" id="KW-1185">Reference proteome</keyword>
<evidence type="ECO:0000313" key="2">
    <source>
        <dbReference type="Proteomes" id="UP000228934"/>
    </source>
</evidence>
<sequence length="204" mass="23507">MLPVILNVFYENSIEHCCIYVTEGTSLTVVMDGFMMYYGYSSYLEKALNSVSARFPCVTRQFTSVILDYAETFETITNDTSGFLQSITKNYWDDYSAYYNYYNHLLNCNQSLLYGLKRALEISPAESIILVFTFGSMTDYNDTQLLSDVHTLLEEKKSQVYFLVYSIGFCILGVSQQDVLNEISSLSYGELINMQNTDYYKVRI</sequence>
<evidence type="ECO:0000313" key="1">
    <source>
        <dbReference type="EMBL" id="PIO29414.1"/>
    </source>
</evidence>
<evidence type="ECO:0008006" key="3">
    <source>
        <dbReference type="Google" id="ProtNLM"/>
    </source>
</evidence>
<dbReference type="Proteomes" id="UP000228934">
    <property type="component" value="Unassembled WGS sequence"/>
</dbReference>
<accession>A0A2G9RNG8</accession>
<gene>
    <name evidence="1" type="ORF">AB205_0048940</name>
</gene>
<proteinExistence type="predicted"/>
<feature type="non-terminal residue" evidence="1">
    <location>
        <position position="204"/>
    </location>
</feature>
<dbReference type="OrthoDB" id="10436226at2759"/>
<organism evidence="1 2">
    <name type="scientific">Aquarana catesbeiana</name>
    <name type="common">American bullfrog</name>
    <name type="synonym">Rana catesbeiana</name>
    <dbReference type="NCBI Taxonomy" id="8400"/>
    <lineage>
        <taxon>Eukaryota</taxon>
        <taxon>Metazoa</taxon>
        <taxon>Chordata</taxon>
        <taxon>Craniata</taxon>
        <taxon>Vertebrata</taxon>
        <taxon>Euteleostomi</taxon>
        <taxon>Amphibia</taxon>
        <taxon>Batrachia</taxon>
        <taxon>Anura</taxon>
        <taxon>Neobatrachia</taxon>
        <taxon>Ranoidea</taxon>
        <taxon>Ranidae</taxon>
        <taxon>Aquarana</taxon>
    </lineage>
</organism>
<dbReference type="EMBL" id="KV935117">
    <property type="protein sequence ID" value="PIO29414.1"/>
    <property type="molecule type" value="Genomic_DNA"/>
</dbReference>
<name>A0A2G9RNG8_AQUCT</name>